<dbReference type="EMBL" id="BLXT01004580">
    <property type="protein sequence ID" value="GFO14771.1"/>
    <property type="molecule type" value="Genomic_DNA"/>
</dbReference>
<gene>
    <name evidence="1" type="ORF">PoB_004127600</name>
</gene>
<accession>A0AAV4AUL5</accession>
<protein>
    <submittedName>
        <fullName evidence="1">Uncharacterized protein</fullName>
    </submittedName>
</protein>
<reference evidence="1 2" key="1">
    <citation type="journal article" date="2021" name="Elife">
        <title>Chloroplast acquisition without the gene transfer in kleptoplastic sea slugs, Plakobranchus ocellatus.</title>
        <authorList>
            <person name="Maeda T."/>
            <person name="Takahashi S."/>
            <person name="Yoshida T."/>
            <person name="Shimamura S."/>
            <person name="Takaki Y."/>
            <person name="Nagai Y."/>
            <person name="Toyoda A."/>
            <person name="Suzuki Y."/>
            <person name="Arimoto A."/>
            <person name="Ishii H."/>
            <person name="Satoh N."/>
            <person name="Nishiyama T."/>
            <person name="Hasebe M."/>
            <person name="Maruyama T."/>
            <person name="Minagawa J."/>
            <person name="Obokata J."/>
            <person name="Shigenobu S."/>
        </authorList>
    </citation>
    <scope>NUCLEOTIDE SEQUENCE [LARGE SCALE GENOMIC DNA]</scope>
</reference>
<organism evidence="1 2">
    <name type="scientific">Plakobranchus ocellatus</name>
    <dbReference type="NCBI Taxonomy" id="259542"/>
    <lineage>
        <taxon>Eukaryota</taxon>
        <taxon>Metazoa</taxon>
        <taxon>Spiralia</taxon>
        <taxon>Lophotrochozoa</taxon>
        <taxon>Mollusca</taxon>
        <taxon>Gastropoda</taxon>
        <taxon>Heterobranchia</taxon>
        <taxon>Euthyneura</taxon>
        <taxon>Panpulmonata</taxon>
        <taxon>Sacoglossa</taxon>
        <taxon>Placobranchoidea</taxon>
        <taxon>Plakobranchidae</taxon>
        <taxon>Plakobranchus</taxon>
    </lineage>
</organism>
<sequence length="94" mass="10909">MKLMENPVTETVHAVQGTRRSKVLRSIHNREKSTVIHKRVIVVQGVEYSSQSNSALLWENLSHLQGKNHFSKLCRSKEEKCERGTSRYFNIRVT</sequence>
<keyword evidence="2" id="KW-1185">Reference proteome</keyword>
<dbReference type="Proteomes" id="UP000735302">
    <property type="component" value="Unassembled WGS sequence"/>
</dbReference>
<name>A0AAV4AUL5_9GAST</name>
<evidence type="ECO:0000313" key="1">
    <source>
        <dbReference type="EMBL" id="GFO14771.1"/>
    </source>
</evidence>
<dbReference type="AlphaFoldDB" id="A0AAV4AUL5"/>
<comment type="caution">
    <text evidence="1">The sequence shown here is derived from an EMBL/GenBank/DDBJ whole genome shotgun (WGS) entry which is preliminary data.</text>
</comment>
<evidence type="ECO:0000313" key="2">
    <source>
        <dbReference type="Proteomes" id="UP000735302"/>
    </source>
</evidence>
<proteinExistence type="predicted"/>